<proteinExistence type="predicted"/>
<dbReference type="EMBL" id="HBFC01003532">
    <property type="protein sequence ID" value="CAD8699204.1"/>
    <property type="molecule type" value="Transcribed_RNA"/>
</dbReference>
<reference evidence="1" key="1">
    <citation type="submission" date="2021-01" db="EMBL/GenBank/DDBJ databases">
        <authorList>
            <person name="Corre E."/>
            <person name="Pelletier E."/>
            <person name="Niang G."/>
            <person name="Scheremetjew M."/>
            <person name="Finn R."/>
            <person name="Kale V."/>
            <person name="Holt S."/>
            <person name="Cochrane G."/>
            <person name="Meng A."/>
            <person name="Brown T."/>
            <person name="Cohen L."/>
        </authorList>
    </citation>
    <scope>NUCLEOTIDE SEQUENCE</scope>
    <source>
        <strain evidence="1">SL-175</strain>
    </source>
</reference>
<protein>
    <submittedName>
        <fullName evidence="1">Uncharacterized protein</fullName>
    </submittedName>
</protein>
<sequence>MSVSRVSVRPRCLPGAPLRYKLAIALLLFSTTPRAHDAFSTTGITLASTAVKHQGVLNPIKYVAELAPAEVKARNKVIEYPVCNVDEPDVSADLAPGKFKVKDYVVSKLHLATTLSAPFRSSTYFCNLWPADMYANLTKYYPPERSFSNYAAKQKSCNVNGCRYAMDIGAIIGKGKQTVAAARNWPEHAEAVATWEQLRAVVFSAEFEKAMWKKLGVTKKVTKREIRIFSDKAGQSSGRVHTDQDARKVATMMLYITDAVEPMFDYGTCLHSVEQYRKRKLYKTKEGQTGRKDGESVCQVKFRYLPNTGYAFKVGPSSWHSAPNSNIRHWNEYPRTSVLVNWY</sequence>
<accession>A0A7S0S8Y1</accession>
<organism evidence="1">
    <name type="scientific">Mantoniella antarctica</name>
    <dbReference type="NCBI Taxonomy" id="81844"/>
    <lineage>
        <taxon>Eukaryota</taxon>
        <taxon>Viridiplantae</taxon>
        <taxon>Chlorophyta</taxon>
        <taxon>Mamiellophyceae</taxon>
        <taxon>Mamiellales</taxon>
        <taxon>Mamiellaceae</taxon>
        <taxon>Mantoniella</taxon>
    </lineage>
</organism>
<evidence type="ECO:0000313" key="1">
    <source>
        <dbReference type="EMBL" id="CAD8699204.1"/>
    </source>
</evidence>
<name>A0A7S0S8Y1_9CHLO</name>
<dbReference type="AlphaFoldDB" id="A0A7S0S8Y1"/>
<gene>
    <name evidence="1" type="ORF">MANT1106_LOCUS1886</name>
</gene>